<dbReference type="InterPro" id="IPR005135">
    <property type="entry name" value="Endo/exonuclease/phosphatase"/>
</dbReference>
<comment type="caution">
    <text evidence="2">The sequence shown here is derived from an EMBL/GenBank/DDBJ whole genome shotgun (WGS) entry which is preliminary data.</text>
</comment>
<dbReference type="Pfam" id="PF03372">
    <property type="entry name" value="Exo_endo_phos"/>
    <property type="match status" value="1"/>
</dbReference>
<protein>
    <recommendedName>
        <fullName evidence="1">Endonuclease/exonuclease/phosphatase domain-containing protein</fullName>
    </recommendedName>
</protein>
<dbReference type="AlphaFoldDB" id="A0A023D935"/>
<reference evidence="3" key="1">
    <citation type="journal article" date="2014" name="FEMS Microbiol. Lett.">
        <title>Draft Genomic DNA Sequence of the Facultatively Methylotrophic Bacterium Acidomonas methanolica type strain MB58.</title>
        <authorList>
            <person name="Higashiura N."/>
            <person name="Hadano H."/>
            <person name="Hirakawa H."/>
            <person name="Matsutani M."/>
            <person name="Takabe S."/>
            <person name="Matsushita K."/>
            <person name="Azuma Y."/>
        </authorList>
    </citation>
    <scope>NUCLEOTIDE SEQUENCE [LARGE SCALE GENOMIC DNA]</scope>
    <source>
        <strain evidence="3">MB58</strain>
    </source>
</reference>
<keyword evidence="3" id="KW-1185">Reference proteome</keyword>
<reference evidence="2 3" key="2">
    <citation type="journal article" date="2014" name="FEMS Microbiol. Lett.">
        <title>Draft genomic DNA sequence of the facultatively methylotrophic bacterium Acidomonas methanolica type strain MB58.</title>
        <authorList>
            <person name="Higashiura N."/>
            <person name="Hadano H."/>
            <person name="Hirakawa H."/>
            <person name="Matsutani M."/>
            <person name="Takabe S."/>
            <person name="Matsushita K."/>
            <person name="Azuma Y."/>
        </authorList>
    </citation>
    <scope>NUCLEOTIDE SEQUENCE [LARGE SCALE GENOMIC DNA]</scope>
    <source>
        <strain evidence="2 3">MB58</strain>
    </source>
</reference>
<name>A0A023D935_ACIMT</name>
<proteinExistence type="predicted"/>
<dbReference type="InterPro" id="IPR036691">
    <property type="entry name" value="Endo/exonu/phosph_ase_sf"/>
</dbReference>
<evidence type="ECO:0000313" key="2">
    <source>
        <dbReference type="EMBL" id="GAJ30654.1"/>
    </source>
</evidence>
<dbReference type="EMBL" id="BAND01000196">
    <property type="protein sequence ID" value="GAJ30654.1"/>
    <property type="molecule type" value="Genomic_DNA"/>
</dbReference>
<gene>
    <name evidence="2" type="ORF">Amme_212_037</name>
</gene>
<dbReference type="SUPFAM" id="SSF56219">
    <property type="entry name" value="DNase I-like"/>
    <property type="match status" value="1"/>
</dbReference>
<evidence type="ECO:0000313" key="3">
    <source>
        <dbReference type="Proteomes" id="UP000019760"/>
    </source>
</evidence>
<dbReference type="Proteomes" id="UP000019760">
    <property type="component" value="Unassembled WGS sequence"/>
</dbReference>
<dbReference type="OrthoDB" id="395856at2"/>
<dbReference type="RefSeq" id="WP_081797924.1">
    <property type="nucleotide sequence ID" value="NZ_BAND01000196.1"/>
</dbReference>
<evidence type="ECO:0000259" key="1">
    <source>
        <dbReference type="Pfam" id="PF03372"/>
    </source>
</evidence>
<dbReference type="GO" id="GO:0003824">
    <property type="term" value="F:catalytic activity"/>
    <property type="evidence" value="ECO:0007669"/>
    <property type="project" value="InterPro"/>
</dbReference>
<dbReference type="Gene3D" id="3.60.10.10">
    <property type="entry name" value="Endonuclease/exonuclease/phosphatase"/>
    <property type="match status" value="1"/>
</dbReference>
<organism evidence="2 3">
    <name type="scientific">Acidomonas methanolica NBRC 104435</name>
    <dbReference type="NCBI Taxonomy" id="1231351"/>
    <lineage>
        <taxon>Bacteria</taxon>
        <taxon>Pseudomonadati</taxon>
        <taxon>Pseudomonadota</taxon>
        <taxon>Alphaproteobacteria</taxon>
        <taxon>Acetobacterales</taxon>
        <taxon>Acetobacteraceae</taxon>
        <taxon>Acidomonas</taxon>
    </lineage>
</organism>
<feature type="domain" description="Endonuclease/exonuclease/phosphatase" evidence="1">
    <location>
        <begin position="63"/>
        <end position="289"/>
    </location>
</feature>
<sequence length="328" mass="36672">MTSPTARSSCSTIRRARPRAWARRWLPSARRSPDTPTRFRARLAAAFLALAPFHAAAHTLKLATWNLDWLTDRPPGDPAIPPDVIRRSPADYRRLASYAARLDADIVALQEVDSPEAARRIFPPDRYRIILTDDPVPQRVGLAIRTSLAVEINPELRALDVSDPAAPHHLRGGLDVTLHDGATTLRLLVVHLKTGCWDNPPGDRGHSCPILRRQIAVLDDWILQRQDEGVPFALLGDFNRRLTVNDPFWREMTAEAPLDLVTSGYATPCWGGSYFIDHLLLGNAARAWRIPDSLRVMIYRDASSEDRAHLSDHCPVSIRLALPDTAKK</sequence>
<accession>A0A023D935</accession>